<dbReference type="InterPro" id="IPR007219">
    <property type="entry name" value="XnlR_reg_dom"/>
</dbReference>
<evidence type="ECO:0000259" key="3">
    <source>
        <dbReference type="PROSITE" id="PS50048"/>
    </source>
</evidence>
<dbReference type="PANTHER" id="PTHR47785:SF7">
    <property type="entry name" value="ZN(II)2CYS6 TRANSCRIPTION FACTOR (EUROFUNG)"/>
    <property type="match status" value="1"/>
</dbReference>
<keyword evidence="5" id="KW-1185">Reference proteome</keyword>
<dbReference type="Gene3D" id="4.10.240.10">
    <property type="entry name" value="Zn(2)-C6 fungal-type DNA-binding domain"/>
    <property type="match status" value="1"/>
</dbReference>
<dbReference type="GO" id="GO:0008270">
    <property type="term" value="F:zinc ion binding"/>
    <property type="evidence" value="ECO:0007669"/>
    <property type="project" value="InterPro"/>
</dbReference>
<accession>A0A0D2B3V7</accession>
<dbReference type="GO" id="GO:0003677">
    <property type="term" value="F:DNA binding"/>
    <property type="evidence" value="ECO:0007669"/>
    <property type="project" value="InterPro"/>
</dbReference>
<dbReference type="InterPro" id="IPR053181">
    <property type="entry name" value="EcdB-like_regulator"/>
</dbReference>
<dbReference type="Pfam" id="PF04082">
    <property type="entry name" value="Fungal_trans"/>
    <property type="match status" value="1"/>
</dbReference>
<dbReference type="InterPro" id="IPR001138">
    <property type="entry name" value="Zn2Cys6_DnaBD"/>
</dbReference>
<proteinExistence type="predicted"/>
<gene>
    <name evidence="4" type="ORF">PV09_03112</name>
</gene>
<dbReference type="PANTHER" id="PTHR47785">
    <property type="entry name" value="ZN(II)2CYS6 TRANSCRIPTION FACTOR (EUROFUNG)-RELATED-RELATED"/>
    <property type="match status" value="1"/>
</dbReference>
<dbReference type="GO" id="GO:0006351">
    <property type="term" value="P:DNA-templated transcription"/>
    <property type="evidence" value="ECO:0007669"/>
    <property type="project" value="InterPro"/>
</dbReference>
<dbReference type="HOGENOM" id="CLU_004835_2_1_1"/>
<dbReference type="VEuPathDB" id="FungiDB:PV09_03112"/>
<dbReference type="SUPFAM" id="SSF57701">
    <property type="entry name" value="Zn2/Cys6 DNA-binding domain"/>
    <property type="match status" value="1"/>
</dbReference>
<dbReference type="GO" id="GO:0000981">
    <property type="term" value="F:DNA-binding transcription factor activity, RNA polymerase II-specific"/>
    <property type="evidence" value="ECO:0007669"/>
    <property type="project" value="InterPro"/>
</dbReference>
<evidence type="ECO:0000313" key="5">
    <source>
        <dbReference type="Proteomes" id="UP000053259"/>
    </source>
</evidence>
<dbReference type="EMBL" id="KN847536">
    <property type="protein sequence ID" value="KIW05919.1"/>
    <property type="molecule type" value="Genomic_DNA"/>
</dbReference>
<dbReference type="CDD" id="cd00067">
    <property type="entry name" value="GAL4"/>
    <property type="match status" value="1"/>
</dbReference>
<evidence type="ECO:0000256" key="1">
    <source>
        <dbReference type="ARBA" id="ARBA00022723"/>
    </source>
</evidence>
<organism evidence="4 5">
    <name type="scientific">Verruconis gallopava</name>
    <dbReference type="NCBI Taxonomy" id="253628"/>
    <lineage>
        <taxon>Eukaryota</taxon>
        <taxon>Fungi</taxon>
        <taxon>Dikarya</taxon>
        <taxon>Ascomycota</taxon>
        <taxon>Pezizomycotina</taxon>
        <taxon>Dothideomycetes</taxon>
        <taxon>Pleosporomycetidae</taxon>
        <taxon>Venturiales</taxon>
        <taxon>Sympoventuriaceae</taxon>
        <taxon>Verruconis</taxon>
    </lineage>
</organism>
<dbReference type="AlphaFoldDB" id="A0A0D2B3V7"/>
<evidence type="ECO:0000256" key="2">
    <source>
        <dbReference type="ARBA" id="ARBA00023242"/>
    </source>
</evidence>
<name>A0A0D2B3V7_9PEZI</name>
<sequence length="575" mass="65230">MPKRQPSPSLSRPAYPRKRAVQACQTCRQRRTKCDNEQPACTSCRNLGVECNYRTKDKSTFDAASLAILQRLDDLEALLRSKSLDSTANLTAALPHSPRVYQETDLASPTLARTQSSVHYRMNIESILSWAIFDQRGFEQCVDLNSLLLSYPLNLTTSRMLTTSDFETEAASGLLQAFLETIHIYNPILVIEKVQADMAELLLNGIGWDAKSSLLLLIFALGTITTPFGMVSPETHSIRKSDHFQQAEAFFLAAQKRLWTCMSSESFVNAQCFFLAGVYLMTTLRPIEAWRMFVQALACCHCVPNNHGNDTTDSEQTQLRNSIYWTCFKSELELRLELGIGKDAFLDLTYPAFFPSPPTSLLSHGEPSWYYYLAEIALRRLGNRILNFVYQHDRLKTSTADIIDSVHQFEEQASSWQESLPGILKLDNNDDETREDDASHRALRFILKGHLLDCYEMMYWPFMVDAIQGNMRPGQEARDLARKGFEICVQRINENEGGFFYRHHGTWLMLRSCTRSALVLLGACLAGLSNLLDSSWATSVAKVIRMLKFWDKDTADVAHYLNVLSNLMSEVPVEI</sequence>
<dbReference type="InParanoid" id="A0A0D2B3V7"/>
<dbReference type="GeneID" id="27311085"/>
<keyword evidence="2" id="KW-0539">Nucleus</keyword>
<protein>
    <recommendedName>
        <fullName evidence="3">Zn(2)-C6 fungal-type domain-containing protein</fullName>
    </recommendedName>
</protein>
<dbReference type="InterPro" id="IPR036864">
    <property type="entry name" value="Zn2-C6_fun-type_DNA-bd_sf"/>
</dbReference>
<dbReference type="OrthoDB" id="4356994at2759"/>
<keyword evidence="1" id="KW-0479">Metal-binding</keyword>
<dbReference type="STRING" id="253628.A0A0D2B3V7"/>
<dbReference type="Pfam" id="PF00172">
    <property type="entry name" value="Zn_clus"/>
    <property type="match status" value="1"/>
</dbReference>
<dbReference type="CDD" id="cd12148">
    <property type="entry name" value="fungal_TF_MHR"/>
    <property type="match status" value="1"/>
</dbReference>
<dbReference type="RefSeq" id="XP_016215788.1">
    <property type="nucleotide sequence ID" value="XM_016356265.1"/>
</dbReference>
<reference evidence="4 5" key="1">
    <citation type="submission" date="2015-01" db="EMBL/GenBank/DDBJ databases">
        <title>The Genome Sequence of Ochroconis gallopava CBS43764.</title>
        <authorList>
            <consortium name="The Broad Institute Genomics Platform"/>
            <person name="Cuomo C."/>
            <person name="de Hoog S."/>
            <person name="Gorbushina A."/>
            <person name="Stielow B."/>
            <person name="Teixiera M."/>
            <person name="Abouelleil A."/>
            <person name="Chapman S.B."/>
            <person name="Priest M."/>
            <person name="Young S.K."/>
            <person name="Wortman J."/>
            <person name="Nusbaum C."/>
            <person name="Birren B."/>
        </authorList>
    </citation>
    <scope>NUCLEOTIDE SEQUENCE [LARGE SCALE GENOMIC DNA]</scope>
    <source>
        <strain evidence="4 5">CBS 43764</strain>
    </source>
</reference>
<evidence type="ECO:0000313" key="4">
    <source>
        <dbReference type="EMBL" id="KIW05919.1"/>
    </source>
</evidence>
<dbReference type="Proteomes" id="UP000053259">
    <property type="component" value="Unassembled WGS sequence"/>
</dbReference>
<feature type="domain" description="Zn(2)-C6 fungal-type" evidence="3">
    <location>
        <begin position="23"/>
        <end position="53"/>
    </location>
</feature>
<dbReference type="PROSITE" id="PS00463">
    <property type="entry name" value="ZN2_CY6_FUNGAL_1"/>
    <property type="match status" value="1"/>
</dbReference>
<dbReference type="SMART" id="SM00066">
    <property type="entry name" value="GAL4"/>
    <property type="match status" value="1"/>
</dbReference>
<dbReference type="PROSITE" id="PS50048">
    <property type="entry name" value="ZN2_CY6_FUNGAL_2"/>
    <property type="match status" value="1"/>
</dbReference>